<evidence type="ECO:0000313" key="10">
    <source>
        <dbReference type="EMBL" id="GLK55987.1"/>
    </source>
</evidence>
<keyword evidence="3 6" id="KW-0378">Hydrolase</keyword>
<keyword evidence="12" id="KW-1185">Reference proteome</keyword>
<organism evidence="10 13">
    <name type="scientific">Methylopila capsulata</name>
    <dbReference type="NCBI Taxonomy" id="61654"/>
    <lineage>
        <taxon>Bacteria</taxon>
        <taxon>Pseudomonadati</taxon>
        <taxon>Pseudomonadota</taxon>
        <taxon>Alphaproteobacteria</taxon>
        <taxon>Hyphomicrobiales</taxon>
        <taxon>Methylopilaceae</taxon>
        <taxon>Methylopila</taxon>
    </lineage>
</organism>
<feature type="transmembrane region" description="Helical" evidence="7">
    <location>
        <begin position="102"/>
        <end position="125"/>
    </location>
</feature>
<keyword evidence="4 6" id="KW-0862">Zinc</keyword>
<dbReference type="Proteomes" id="UP000758856">
    <property type="component" value="Unassembled WGS sequence"/>
</dbReference>
<sequence>MGVSGPASYFDGATSRRRSVLVALEDTGLRLSESDGAAPQLWPYSLLREIAGPPGALRLSSQSAHALARLDVRDAGLAAAIRARAPSLAAGERAERGLRRRVALWGCAAAVSAGLFAVYGLPALADRIAPLLPWSVDQRMGAGFDTQIRFLLPTGDGDFECGDGDGEAPGKAALDALSKTLSDAAALPVPLKIVAVRSSIPNAFALPGGYIYLFDGLIREAETPDEIAGVLAHEIAHVAHRDGSRRVLQASGLSFLFGFVLGDFSGGAATIFVARVLSEASYSRAAESDADLYAVRLMRRIGADPRALGTMLDRLVAESKSEDGADLEKDRDARSALDYLSSHPAVAERRRAIDAAAGDAPARPALDAAAFAALKTICGPAKSDEGS</sequence>
<comment type="cofactor">
    <cofactor evidence="6">
        <name>Zn(2+)</name>
        <dbReference type="ChEBI" id="CHEBI:29105"/>
    </cofactor>
    <text evidence="6">Binds 1 zinc ion per subunit.</text>
</comment>
<keyword evidence="7" id="KW-0812">Transmembrane</keyword>
<dbReference type="InterPro" id="IPR055518">
    <property type="entry name" value="DUF7092"/>
</dbReference>
<evidence type="ECO:0000313" key="13">
    <source>
        <dbReference type="Proteomes" id="UP001143400"/>
    </source>
</evidence>
<dbReference type="Pfam" id="PF23368">
    <property type="entry name" value="DUF7092"/>
    <property type="match status" value="1"/>
</dbReference>
<dbReference type="RefSeq" id="WP_204949087.1">
    <property type="nucleotide sequence ID" value="NZ_BSFF01000002.1"/>
</dbReference>
<reference evidence="10" key="3">
    <citation type="submission" date="2023-01" db="EMBL/GenBank/DDBJ databases">
        <authorList>
            <person name="Sun Q."/>
            <person name="Evtushenko L."/>
        </authorList>
    </citation>
    <scope>NUCLEOTIDE SEQUENCE</scope>
    <source>
        <strain evidence="10">VKM B-1606</strain>
    </source>
</reference>
<dbReference type="InterPro" id="IPR001915">
    <property type="entry name" value="Peptidase_M48"/>
</dbReference>
<comment type="caution">
    <text evidence="10">The sequence shown here is derived from an EMBL/GenBank/DDBJ whole genome shotgun (WGS) entry which is preliminary data.</text>
</comment>
<evidence type="ECO:0000313" key="11">
    <source>
        <dbReference type="EMBL" id="MBM7850692.1"/>
    </source>
</evidence>
<name>A0A9W6IUS8_9HYPH</name>
<proteinExistence type="inferred from homology"/>
<feature type="domain" description="Peptidase M48" evidence="8">
    <location>
        <begin position="174"/>
        <end position="355"/>
    </location>
</feature>
<dbReference type="PANTHER" id="PTHR22726">
    <property type="entry name" value="METALLOENDOPEPTIDASE OMA1"/>
    <property type="match status" value="1"/>
</dbReference>
<dbReference type="GO" id="GO:0004222">
    <property type="term" value="F:metalloendopeptidase activity"/>
    <property type="evidence" value="ECO:0007669"/>
    <property type="project" value="InterPro"/>
</dbReference>
<dbReference type="Proteomes" id="UP001143400">
    <property type="component" value="Unassembled WGS sequence"/>
</dbReference>
<dbReference type="CDD" id="cd07332">
    <property type="entry name" value="M48C_Oma1_like"/>
    <property type="match status" value="1"/>
</dbReference>
<comment type="similarity">
    <text evidence="6">Belongs to the peptidase M48 family.</text>
</comment>
<keyword evidence="7" id="KW-0472">Membrane</keyword>
<evidence type="ECO:0000259" key="8">
    <source>
        <dbReference type="Pfam" id="PF01435"/>
    </source>
</evidence>
<dbReference type="EMBL" id="BSFF01000002">
    <property type="protein sequence ID" value="GLK55987.1"/>
    <property type="molecule type" value="Genomic_DNA"/>
</dbReference>
<dbReference type="GO" id="GO:0016020">
    <property type="term" value="C:membrane"/>
    <property type="evidence" value="ECO:0007669"/>
    <property type="project" value="TreeGrafter"/>
</dbReference>
<evidence type="ECO:0000256" key="4">
    <source>
        <dbReference type="ARBA" id="ARBA00022833"/>
    </source>
</evidence>
<dbReference type="EMBL" id="JAFBCY010000001">
    <property type="protein sequence ID" value="MBM7850692.1"/>
    <property type="molecule type" value="Genomic_DNA"/>
</dbReference>
<evidence type="ECO:0000256" key="2">
    <source>
        <dbReference type="ARBA" id="ARBA00022723"/>
    </source>
</evidence>
<keyword evidence="5 6" id="KW-0482">Metalloprotease</keyword>
<dbReference type="AlphaFoldDB" id="A0A9W6IUS8"/>
<feature type="domain" description="DUF7092" evidence="9">
    <location>
        <begin position="6"/>
        <end position="83"/>
    </location>
</feature>
<dbReference type="Gene3D" id="3.30.2010.10">
    <property type="entry name" value="Metalloproteases ('zincins'), catalytic domain"/>
    <property type="match status" value="1"/>
</dbReference>
<evidence type="ECO:0000256" key="3">
    <source>
        <dbReference type="ARBA" id="ARBA00022801"/>
    </source>
</evidence>
<evidence type="ECO:0000256" key="1">
    <source>
        <dbReference type="ARBA" id="ARBA00022670"/>
    </source>
</evidence>
<protein>
    <submittedName>
        <fullName evidence="10">Metalloendopeptidase</fullName>
    </submittedName>
</protein>
<keyword evidence="7" id="KW-1133">Transmembrane helix</keyword>
<dbReference type="GO" id="GO:0051603">
    <property type="term" value="P:proteolysis involved in protein catabolic process"/>
    <property type="evidence" value="ECO:0007669"/>
    <property type="project" value="TreeGrafter"/>
</dbReference>
<keyword evidence="1 6" id="KW-0645">Protease</keyword>
<dbReference type="GO" id="GO:0046872">
    <property type="term" value="F:metal ion binding"/>
    <property type="evidence" value="ECO:0007669"/>
    <property type="project" value="UniProtKB-KW"/>
</dbReference>
<dbReference type="InterPro" id="IPR051156">
    <property type="entry name" value="Mito/Outer_Membr_Metalloprot"/>
</dbReference>
<evidence type="ECO:0000256" key="7">
    <source>
        <dbReference type="SAM" id="Phobius"/>
    </source>
</evidence>
<gene>
    <name evidence="10" type="ORF">GCM10008170_20060</name>
    <name evidence="11" type="ORF">JOD31_000904</name>
</gene>
<reference evidence="11 12" key="2">
    <citation type="submission" date="2021-01" db="EMBL/GenBank/DDBJ databases">
        <title>Genomic Encyclopedia of Type Strains, Phase IV (KMG-IV): sequencing the most valuable type-strain genomes for metagenomic binning, comparative biology and taxonomic classification.</title>
        <authorList>
            <person name="Goeker M."/>
        </authorList>
    </citation>
    <scope>NUCLEOTIDE SEQUENCE [LARGE SCALE GENOMIC DNA]</scope>
    <source>
        <strain evidence="11 12">DSM 6130</strain>
    </source>
</reference>
<reference evidence="10" key="1">
    <citation type="journal article" date="2014" name="Int. J. Syst. Evol. Microbiol.">
        <title>Complete genome sequence of Corynebacterium casei LMG S-19264T (=DSM 44701T), isolated from a smear-ripened cheese.</title>
        <authorList>
            <consortium name="US DOE Joint Genome Institute (JGI-PGF)"/>
            <person name="Walter F."/>
            <person name="Albersmeier A."/>
            <person name="Kalinowski J."/>
            <person name="Ruckert C."/>
        </authorList>
    </citation>
    <scope>NUCLEOTIDE SEQUENCE</scope>
    <source>
        <strain evidence="10">VKM B-1606</strain>
    </source>
</reference>
<accession>A0A9W6IUS8</accession>
<dbReference type="Pfam" id="PF01435">
    <property type="entry name" value="Peptidase_M48"/>
    <property type="match status" value="1"/>
</dbReference>
<evidence type="ECO:0000256" key="6">
    <source>
        <dbReference type="RuleBase" id="RU003983"/>
    </source>
</evidence>
<evidence type="ECO:0000256" key="5">
    <source>
        <dbReference type="ARBA" id="ARBA00023049"/>
    </source>
</evidence>
<evidence type="ECO:0000313" key="12">
    <source>
        <dbReference type="Proteomes" id="UP000758856"/>
    </source>
</evidence>
<keyword evidence="2" id="KW-0479">Metal-binding</keyword>
<dbReference type="PANTHER" id="PTHR22726:SF1">
    <property type="entry name" value="METALLOENDOPEPTIDASE OMA1, MITOCHONDRIAL"/>
    <property type="match status" value="1"/>
</dbReference>
<evidence type="ECO:0000259" key="9">
    <source>
        <dbReference type="Pfam" id="PF23368"/>
    </source>
</evidence>